<comment type="subcellular location">
    <subcellularLocation>
        <location evidence="1">Secreted</location>
    </subcellularLocation>
</comment>
<evidence type="ECO:0000313" key="4">
    <source>
        <dbReference type="Proteomes" id="UP001604335"/>
    </source>
</evidence>
<dbReference type="Proteomes" id="UP001604335">
    <property type="component" value="Unassembled WGS sequence"/>
</dbReference>
<dbReference type="SUPFAM" id="SSF51120">
    <property type="entry name" value="beta-Roll"/>
    <property type="match status" value="2"/>
</dbReference>
<dbReference type="InterPro" id="IPR050557">
    <property type="entry name" value="RTX_toxin/Mannuronan_C5-epim"/>
</dbReference>
<dbReference type="PRINTS" id="PR00313">
    <property type="entry name" value="CABNDNGRPT"/>
</dbReference>
<sequence length="244" mass="25288">MAIISVLNNPDAQGTSGADTIYDTDLGRRTLGLGGNDEIFGEGGNDEIFGNEGNDTIFGGLGEDSLYGGRGDDVIYGRVQLGPGESNGNFLFGNLGQDTLWGNDGNDQLFGGRENDYLSGNLGNDFLSGDLGFDVLVGGSGLDTFAISPLADNSFDYITDFAPGQDVIQLGGGLTFDNLVISTVAQAGLVANEVRKNFSSLSSVSPSDVVIRVKGSGQILAVFDLTGSSPLLTPQSFTASNFVS</sequence>
<reference evidence="4" key="1">
    <citation type="journal article" date="2024" name="Algal Res.">
        <title>Biochemical, toxicological and genomic investigation of a high-biomass producing Limnothrix strain isolated from Italian shallow drinking water reservoir.</title>
        <authorList>
            <person name="Simonazzi M."/>
            <person name="Shishido T.K."/>
            <person name="Delbaje E."/>
            <person name="Wahlsten M."/>
            <person name="Fewer D.P."/>
            <person name="Sivonen K."/>
            <person name="Pezzolesi L."/>
            <person name="Pistocchi R."/>
        </authorList>
    </citation>
    <scope>NUCLEOTIDE SEQUENCE [LARGE SCALE GENOMIC DNA]</scope>
    <source>
        <strain evidence="4">LRLZ20PSL1</strain>
    </source>
</reference>
<proteinExistence type="predicted"/>
<protein>
    <submittedName>
        <fullName evidence="3">Calcium-binding protein</fullName>
    </submittedName>
</protein>
<dbReference type="InterPro" id="IPR018511">
    <property type="entry name" value="Hemolysin-typ_Ca-bd_CS"/>
</dbReference>
<evidence type="ECO:0000313" key="3">
    <source>
        <dbReference type="EMBL" id="MFG3818146.1"/>
    </source>
</evidence>
<name>A0ABW7CE33_9CYAN</name>
<evidence type="ECO:0000256" key="1">
    <source>
        <dbReference type="ARBA" id="ARBA00004613"/>
    </source>
</evidence>
<dbReference type="PANTHER" id="PTHR38340">
    <property type="entry name" value="S-LAYER PROTEIN"/>
    <property type="match status" value="1"/>
</dbReference>
<dbReference type="PANTHER" id="PTHR38340:SF1">
    <property type="entry name" value="S-LAYER PROTEIN"/>
    <property type="match status" value="1"/>
</dbReference>
<comment type="caution">
    <text evidence="3">The sequence shown here is derived from an EMBL/GenBank/DDBJ whole genome shotgun (WGS) entry which is preliminary data.</text>
</comment>
<dbReference type="InterPro" id="IPR011049">
    <property type="entry name" value="Serralysin-like_metalloprot_C"/>
</dbReference>
<organism evidence="3 4">
    <name type="scientific">Limnothrix redekei LRLZ20PSL1</name>
    <dbReference type="NCBI Taxonomy" id="3112953"/>
    <lineage>
        <taxon>Bacteria</taxon>
        <taxon>Bacillati</taxon>
        <taxon>Cyanobacteriota</taxon>
        <taxon>Cyanophyceae</taxon>
        <taxon>Pseudanabaenales</taxon>
        <taxon>Pseudanabaenaceae</taxon>
        <taxon>Limnothrix</taxon>
    </lineage>
</organism>
<dbReference type="PROSITE" id="PS00330">
    <property type="entry name" value="HEMOLYSIN_CALCIUM"/>
    <property type="match status" value="3"/>
</dbReference>
<accession>A0ABW7CE33</accession>
<dbReference type="Pfam" id="PF00353">
    <property type="entry name" value="HemolysinCabind"/>
    <property type="match status" value="3"/>
</dbReference>
<gene>
    <name evidence="3" type="ORF">VPK24_10915</name>
</gene>
<keyword evidence="2" id="KW-0964">Secreted</keyword>
<evidence type="ECO:0000256" key="2">
    <source>
        <dbReference type="ARBA" id="ARBA00022525"/>
    </source>
</evidence>
<dbReference type="Gene3D" id="2.150.10.10">
    <property type="entry name" value="Serralysin-like metalloprotease, C-terminal"/>
    <property type="match status" value="2"/>
</dbReference>
<dbReference type="InterPro" id="IPR001343">
    <property type="entry name" value="Hemolysn_Ca-bd"/>
</dbReference>
<keyword evidence="4" id="KW-1185">Reference proteome</keyword>
<dbReference type="EMBL" id="JAZAQF010000059">
    <property type="protein sequence ID" value="MFG3818146.1"/>
    <property type="molecule type" value="Genomic_DNA"/>
</dbReference>